<organism evidence="1 2">
    <name type="scientific">Eumeta variegata</name>
    <name type="common">Bagworm moth</name>
    <name type="synonym">Eumeta japonica</name>
    <dbReference type="NCBI Taxonomy" id="151549"/>
    <lineage>
        <taxon>Eukaryota</taxon>
        <taxon>Metazoa</taxon>
        <taxon>Ecdysozoa</taxon>
        <taxon>Arthropoda</taxon>
        <taxon>Hexapoda</taxon>
        <taxon>Insecta</taxon>
        <taxon>Pterygota</taxon>
        <taxon>Neoptera</taxon>
        <taxon>Endopterygota</taxon>
        <taxon>Lepidoptera</taxon>
        <taxon>Glossata</taxon>
        <taxon>Ditrysia</taxon>
        <taxon>Tineoidea</taxon>
        <taxon>Psychidae</taxon>
        <taxon>Oiketicinae</taxon>
        <taxon>Eumeta</taxon>
    </lineage>
</organism>
<comment type="caution">
    <text evidence="1">The sequence shown here is derived from an EMBL/GenBank/DDBJ whole genome shotgun (WGS) entry which is preliminary data.</text>
</comment>
<evidence type="ECO:0000313" key="1">
    <source>
        <dbReference type="EMBL" id="GBP42858.1"/>
    </source>
</evidence>
<reference evidence="1 2" key="1">
    <citation type="journal article" date="2019" name="Commun. Biol.">
        <title>The bagworm genome reveals a unique fibroin gene that provides high tensile strength.</title>
        <authorList>
            <person name="Kono N."/>
            <person name="Nakamura H."/>
            <person name="Ohtoshi R."/>
            <person name="Tomita M."/>
            <person name="Numata K."/>
            <person name="Arakawa K."/>
        </authorList>
    </citation>
    <scope>NUCLEOTIDE SEQUENCE [LARGE SCALE GENOMIC DNA]</scope>
</reference>
<keyword evidence="2" id="KW-1185">Reference proteome</keyword>
<evidence type="ECO:0000313" key="2">
    <source>
        <dbReference type="Proteomes" id="UP000299102"/>
    </source>
</evidence>
<sequence length="105" mass="11372">MSPLCHTLSKAFATLRKSAAVGLGWRLDKLVCIYSVMSSSTVTGERLTLEGESIAGLVLDSPRLTGVGRSVEYWCPAFLSKCSAKLAGLSGYWVWRPGNPSRNHI</sequence>
<dbReference type="EMBL" id="BGZK01000425">
    <property type="protein sequence ID" value="GBP42858.1"/>
    <property type="molecule type" value="Genomic_DNA"/>
</dbReference>
<proteinExistence type="predicted"/>
<dbReference type="AlphaFoldDB" id="A0A4C1VUN7"/>
<gene>
    <name evidence="1" type="ORF">EVAR_27211_1</name>
</gene>
<protein>
    <submittedName>
        <fullName evidence="1">Uncharacterized protein</fullName>
    </submittedName>
</protein>
<dbReference type="Proteomes" id="UP000299102">
    <property type="component" value="Unassembled WGS sequence"/>
</dbReference>
<accession>A0A4C1VUN7</accession>
<name>A0A4C1VUN7_EUMVA</name>